<dbReference type="Proteomes" id="UP001235064">
    <property type="component" value="Unassembled WGS sequence"/>
</dbReference>
<feature type="transmembrane region" description="Helical" evidence="1">
    <location>
        <begin position="146"/>
        <end position="165"/>
    </location>
</feature>
<keyword evidence="1" id="KW-0472">Membrane</keyword>
<evidence type="ECO:0000313" key="3">
    <source>
        <dbReference type="Proteomes" id="UP001235064"/>
    </source>
</evidence>
<feature type="transmembrane region" description="Helical" evidence="1">
    <location>
        <begin position="48"/>
        <end position="68"/>
    </location>
</feature>
<accession>A0ABT7MTC0</accession>
<reference evidence="2 3" key="1">
    <citation type="submission" date="2023-06" db="EMBL/GenBank/DDBJ databases">
        <title>Microbacterium sp. nov., isolated from a waste landfill.</title>
        <authorList>
            <person name="Wen W."/>
        </authorList>
    </citation>
    <scope>NUCLEOTIDE SEQUENCE [LARGE SCALE GENOMIC DNA]</scope>
    <source>
        <strain evidence="2 3">ASV49</strain>
    </source>
</reference>
<feature type="transmembrane region" description="Helical" evidence="1">
    <location>
        <begin position="25"/>
        <end position="42"/>
    </location>
</feature>
<keyword evidence="1" id="KW-1133">Transmembrane helix</keyword>
<sequence length="322" mass="33498">MNTVADMRDAVFFDGEKMRTRFSRFWILLVLAAVIASAGVVGDSTATVIGAMIVAPLMTPIMGIALATVLGDRRNLLRSWLLVVTGALAAIAIGYVVGLFEVAPVTAATNPQVASRVAPDVIDLVAALATGAVGAISLVRSDISDTLPGVAIAISLVPPLCVVGLTLESGVWLQALGALLLFATNVAAIIATGVVILAARRVGPDVDAVDESTRARRRPRAIVFTLLTLVVIAIPLAVISVQLTQQAVLQSRIHAAADPWATQNRWDVADVSTSGSTAVVRLTGPMPIPDTVELVTALKAQGVDPSHVTLEFVPGYEVTLGH</sequence>
<evidence type="ECO:0000313" key="2">
    <source>
        <dbReference type="EMBL" id="MDL9977704.1"/>
    </source>
</evidence>
<dbReference type="RefSeq" id="WP_286285438.1">
    <property type="nucleotide sequence ID" value="NZ_JASXSZ010000001.1"/>
</dbReference>
<feature type="transmembrane region" description="Helical" evidence="1">
    <location>
        <begin position="80"/>
        <end position="101"/>
    </location>
</feature>
<feature type="transmembrane region" description="Helical" evidence="1">
    <location>
        <begin position="221"/>
        <end position="243"/>
    </location>
</feature>
<feature type="transmembrane region" description="Helical" evidence="1">
    <location>
        <begin position="171"/>
        <end position="200"/>
    </location>
</feature>
<keyword evidence="1" id="KW-0812">Transmembrane</keyword>
<dbReference type="PANTHER" id="PTHR20992">
    <property type="entry name" value="AT15442P-RELATED"/>
    <property type="match status" value="1"/>
</dbReference>
<evidence type="ECO:0000256" key="1">
    <source>
        <dbReference type="SAM" id="Phobius"/>
    </source>
</evidence>
<organism evidence="2 3">
    <name type="scientific">Microbacterium candidum</name>
    <dbReference type="NCBI Taxonomy" id="3041922"/>
    <lineage>
        <taxon>Bacteria</taxon>
        <taxon>Bacillati</taxon>
        <taxon>Actinomycetota</taxon>
        <taxon>Actinomycetes</taxon>
        <taxon>Micrococcales</taxon>
        <taxon>Microbacteriaceae</taxon>
        <taxon>Microbacterium</taxon>
    </lineage>
</organism>
<keyword evidence="3" id="KW-1185">Reference proteome</keyword>
<dbReference type="NCBIfam" id="TIGR00341">
    <property type="entry name" value="TIGR00341 family protein"/>
    <property type="match status" value="1"/>
</dbReference>
<dbReference type="EMBL" id="JASXSZ010000001">
    <property type="protein sequence ID" value="MDL9977704.1"/>
    <property type="molecule type" value="Genomic_DNA"/>
</dbReference>
<proteinExistence type="predicted"/>
<dbReference type="Pfam" id="PF04087">
    <property type="entry name" value="DUF389"/>
    <property type="match status" value="1"/>
</dbReference>
<protein>
    <submittedName>
        <fullName evidence="2">TIGR00341 family protein</fullName>
    </submittedName>
</protein>
<dbReference type="PANTHER" id="PTHR20992:SF9">
    <property type="entry name" value="AT15442P-RELATED"/>
    <property type="match status" value="1"/>
</dbReference>
<dbReference type="InterPro" id="IPR005240">
    <property type="entry name" value="DUF389"/>
</dbReference>
<feature type="transmembrane region" description="Helical" evidence="1">
    <location>
        <begin position="121"/>
        <end position="139"/>
    </location>
</feature>
<name>A0ABT7MTC0_9MICO</name>
<gene>
    <name evidence="2" type="ORF">QSV35_00020</name>
</gene>
<comment type="caution">
    <text evidence="2">The sequence shown here is derived from an EMBL/GenBank/DDBJ whole genome shotgun (WGS) entry which is preliminary data.</text>
</comment>